<dbReference type="InterPro" id="IPR005839">
    <property type="entry name" value="Methylthiotransferase"/>
</dbReference>
<evidence type="ECO:0000313" key="12">
    <source>
        <dbReference type="Proteomes" id="UP000001942"/>
    </source>
</evidence>
<dbReference type="NCBIfam" id="TIGR01579">
    <property type="entry name" value="MiaB-like-C"/>
    <property type="match status" value="1"/>
</dbReference>
<evidence type="ECO:0000313" key="11">
    <source>
        <dbReference type="EMBL" id="ABD46278.1"/>
    </source>
</evidence>
<keyword evidence="8" id="KW-0411">Iron-sulfur</keyword>
<reference evidence="11 12" key="1">
    <citation type="journal article" date="2006" name="PLoS Genet.">
        <title>Comparative genomics of emerging human ehrlichiosis agents.</title>
        <authorList>
            <person name="Dunning Hotopp J.C."/>
            <person name="Lin M."/>
            <person name="Madupu R."/>
            <person name="Crabtree J."/>
            <person name="Angiuoli S.V."/>
            <person name="Eisen J.A."/>
            <person name="Seshadri R."/>
            <person name="Ren Q."/>
            <person name="Wu M."/>
            <person name="Utterback T.R."/>
            <person name="Smith S."/>
            <person name="Lewis M."/>
            <person name="Khouri H."/>
            <person name="Zhang C."/>
            <person name="Niu H."/>
            <person name="Lin Q."/>
            <person name="Ohashi N."/>
            <person name="Zhi N."/>
            <person name="Nelson W."/>
            <person name="Brinkac L.M."/>
            <person name="Dodson R.J."/>
            <person name="Rosovitz M.J."/>
            <person name="Sundaram J."/>
            <person name="Daugherty S.C."/>
            <person name="Davidsen T."/>
            <person name="Durkin A.S."/>
            <person name="Gwinn M."/>
            <person name="Haft D.H."/>
            <person name="Selengut J.D."/>
            <person name="Sullivan S.A."/>
            <person name="Zafar N."/>
            <person name="Zhou L."/>
            <person name="Benahmed F."/>
            <person name="Forberger H."/>
            <person name="Halpin R."/>
            <person name="Mulligan S."/>
            <person name="Robinson J."/>
            <person name="White O."/>
            <person name="Rikihisa Y."/>
            <person name="Tettelin H."/>
        </authorList>
    </citation>
    <scope>NUCLEOTIDE SEQUENCE [LARGE SCALE GENOMIC DNA]</scope>
    <source>
        <strain evidence="12">ATCC VR-367 / Miyayama</strain>
    </source>
</reference>
<dbReference type="Gene3D" id="3.40.50.12160">
    <property type="entry name" value="Methylthiotransferase, N-terminal domain"/>
    <property type="match status" value="1"/>
</dbReference>
<name>Q2GCY6_EHRS3</name>
<dbReference type="InterPro" id="IPR013848">
    <property type="entry name" value="Methylthiotransferase_N"/>
</dbReference>
<dbReference type="InterPro" id="IPR058240">
    <property type="entry name" value="rSAM_sf"/>
</dbReference>
<dbReference type="STRING" id="222891.NSE_0785"/>
<feature type="domain" description="MTTase N-terminal" evidence="9">
    <location>
        <begin position="13"/>
        <end position="115"/>
    </location>
</feature>
<dbReference type="GO" id="GO:0035598">
    <property type="term" value="F:tRNA (N(6)-L-threonylcarbamoyladenosine(37)-C(2))-methylthiotransferase activity"/>
    <property type="evidence" value="ECO:0007669"/>
    <property type="project" value="TreeGrafter"/>
</dbReference>
<organism evidence="11 12">
    <name type="scientific">Ehrlichia sennetsu (strain ATCC VR-367 / Miyayama)</name>
    <name type="common">Neorickettsia sennetsu</name>
    <dbReference type="NCBI Taxonomy" id="222891"/>
    <lineage>
        <taxon>Bacteria</taxon>
        <taxon>Pseudomonadati</taxon>
        <taxon>Pseudomonadota</taxon>
        <taxon>Alphaproteobacteria</taxon>
        <taxon>Rickettsiales</taxon>
        <taxon>Anaplasmataceae</taxon>
        <taxon>Ehrlichia</taxon>
    </lineage>
</organism>
<evidence type="ECO:0000256" key="2">
    <source>
        <dbReference type="ARBA" id="ARBA00022485"/>
    </source>
</evidence>
<dbReference type="Gene3D" id="3.80.30.20">
    <property type="entry name" value="tm_1862 like domain"/>
    <property type="match status" value="1"/>
</dbReference>
<dbReference type="HOGENOM" id="CLU_018697_1_1_5"/>
<evidence type="ECO:0000256" key="6">
    <source>
        <dbReference type="ARBA" id="ARBA00022723"/>
    </source>
</evidence>
<evidence type="ECO:0000256" key="8">
    <source>
        <dbReference type="ARBA" id="ARBA00023014"/>
    </source>
</evidence>
<dbReference type="Proteomes" id="UP000001942">
    <property type="component" value="Chromosome"/>
</dbReference>
<keyword evidence="4" id="KW-0949">S-adenosyl-L-methionine</keyword>
<dbReference type="EMBL" id="CP000237">
    <property type="protein sequence ID" value="ABD46278.1"/>
    <property type="molecule type" value="Genomic_DNA"/>
</dbReference>
<dbReference type="PROSITE" id="PS51918">
    <property type="entry name" value="RADICAL_SAM"/>
    <property type="match status" value="1"/>
</dbReference>
<protein>
    <submittedName>
        <fullName evidence="11">tRNA modification enzyme, MiaB family</fullName>
    </submittedName>
</protein>
<dbReference type="SFLD" id="SFLDS00029">
    <property type="entry name" value="Radical_SAM"/>
    <property type="match status" value="1"/>
</dbReference>
<gene>
    <name evidence="11" type="ordered locus">NSE_0785</name>
</gene>
<dbReference type="SMART" id="SM00729">
    <property type="entry name" value="Elp3"/>
    <property type="match status" value="1"/>
</dbReference>
<keyword evidence="5" id="KW-0819">tRNA processing</keyword>
<dbReference type="SFLD" id="SFLDG01082">
    <property type="entry name" value="B12-binding_domain_containing"/>
    <property type="match status" value="1"/>
</dbReference>
<evidence type="ECO:0000256" key="4">
    <source>
        <dbReference type="ARBA" id="ARBA00022691"/>
    </source>
</evidence>
<keyword evidence="3" id="KW-0808">Transferase</keyword>
<keyword evidence="2" id="KW-0004">4Fe-4S</keyword>
<dbReference type="InterPro" id="IPR007197">
    <property type="entry name" value="rSAM"/>
</dbReference>
<accession>Q2GCY6</accession>
<evidence type="ECO:0000256" key="5">
    <source>
        <dbReference type="ARBA" id="ARBA00022694"/>
    </source>
</evidence>
<dbReference type="CDD" id="cd01335">
    <property type="entry name" value="Radical_SAM"/>
    <property type="match status" value="1"/>
</dbReference>
<dbReference type="GO" id="GO:0051539">
    <property type="term" value="F:4 iron, 4 sulfur cluster binding"/>
    <property type="evidence" value="ECO:0007669"/>
    <property type="project" value="UniProtKB-KW"/>
</dbReference>
<evidence type="ECO:0000256" key="7">
    <source>
        <dbReference type="ARBA" id="ARBA00023004"/>
    </source>
</evidence>
<dbReference type="Pfam" id="PF00919">
    <property type="entry name" value="UPF0004"/>
    <property type="match status" value="1"/>
</dbReference>
<dbReference type="PANTHER" id="PTHR11918">
    <property type="entry name" value="RADICAL SAM PROTEINS"/>
    <property type="match status" value="1"/>
</dbReference>
<comment type="cofactor">
    <cofactor evidence="1">
        <name>[4Fe-4S] cluster</name>
        <dbReference type="ChEBI" id="CHEBI:49883"/>
    </cofactor>
</comment>
<dbReference type="PROSITE" id="PS01278">
    <property type="entry name" value="MTTASE_RADICAL"/>
    <property type="match status" value="1"/>
</dbReference>
<keyword evidence="12" id="KW-1185">Reference proteome</keyword>
<dbReference type="AlphaFoldDB" id="Q2GCY6"/>
<dbReference type="KEGG" id="nse:NSE_0785"/>
<dbReference type="InterPro" id="IPR038135">
    <property type="entry name" value="Methylthiotransferase_N_sf"/>
</dbReference>
<proteinExistence type="predicted"/>
<dbReference type="PANTHER" id="PTHR11918:SF45">
    <property type="entry name" value="THREONYLCARBAMOYLADENOSINE TRNA METHYLTHIOTRANSFERASE"/>
    <property type="match status" value="1"/>
</dbReference>
<evidence type="ECO:0000259" key="10">
    <source>
        <dbReference type="PROSITE" id="PS51918"/>
    </source>
</evidence>
<dbReference type="NCBIfam" id="TIGR00089">
    <property type="entry name" value="MiaB/RimO family radical SAM methylthiotransferase"/>
    <property type="match status" value="1"/>
</dbReference>
<keyword evidence="6" id="KW-0479">Metal-binding</keyword>
<dbReference type="InterPro" id="IPR023404">
    <property type="entry name" value="rSAM_horseshoe"/>
</dbReference>
<dbReference type="eggNOG" id="COG0621">
    <property type="taxonomic scope" value="Bacteria"/>
</dbReference>
<evidence type="ECO:0000256" key="3">
    <source>
        <dbReference type="ARBA" id="ARBA00022679"/>
    </source>
</evidence>
<evidence type="ECO:0000259" key="9">
    <source>
        <dbReference type="PROSITE" id="PS51449"/>
    </source>
</evidence>
<dbReference type="GO" id="GO:0046872">
    <property type="term" value="F:metal ion binding"/>
    <property type="evidence" value="ECO:0007669"/>
    <property type="project" value="UniProtKB-KW"/>
</dbReference>
<evidence type="ECO:0000256" key="1">
    <source>
        <dbReference type="ARBA" id="ARBA00001966"/>
    </source>
</evidence>
<feature type="domain" description="Radical SAM core" evidence="10">
    <location>
        <begin position="139"/>
        <end position="370"/>
    </location>
</feature>
<dbReference type="SUPFAM" id="SSF102114">
    <property type="entry name" value="Radical SAM enzymes"/>
    <property type="match status" value="1"/>
</dbReference>
<dbReference type="InterPro" id="IPR020612">
    <property type="entry name" value="Methylthiotransferase_CS"/>
</dbReference>
<dbReference type="InterPro" id="IPR006638">
    <property type="entry name" value="Elp3/MiaA/NifB-like_rSAM"/>
</dbReference>
<dbReference type="InterPro" id="IPR006467">
    <property type="entry name" value="MiaB-like_bact"/>
</dbReference>
<dbReference type="PROSITE" id="PS51449">
    <property type="entry name" value="MTTASE_N"/>
    <property type="match status" value="1"/>
</dbReference>
<sequence>MVIFNLPGFSNKFMVKVITFGCRLNFYESDLIKNLVGIRDSRECIIINTCAVTNEAVRQVKQKIRKCHKDEPSKKIIVVGCGPQLDPHAYSRMPGVFKVLGNVEKLKAENYASEQKIAVADITDASETAFSSTMMPVVSAVRKRAFLEIQNGCDHDCTFCAITLARGKNRSSDAMTIVSEVRKIVAFGINEVVLTGVDITDYGKDLFGKPALVYLLKKILNDVPELKRLRLSSVDVSELSDDFIELFATEARLMPHLHLSIQSGDSIILKRMKRRHTPEQVVEFHSKILAVRPETGFGADIIVGFPTESEEMFHNSYELIKRLAIPYLHVFPFSPKKGTKAALMPQVDGVVKKGRARKLIKLGKENLQIFNTMQVGSIHNLVLERDNVGRSENFCLVRLGSAVSDDTGIIRAKITGCSDAETLSGQIIA</sequence>
<keyword evidence="7" id="KW-0408">Iron</keyword>
<dbReference type="Pfam" id="PF04055">
    <property type="entry name" value="Radical_SAM"/>
    <property type="match status" value="1"/>
</dbReference>